<dbReference type="Proteomes" id="UP000295344">
    <property type="component" value="Unassembled WGS sequence"/>
</dbReference>
<keyword evidence="1" id="KW-0812">Transmembrane</keyword>
<proteinExistence type="predicted"/>
<reference evidence="2 3" key="1">
    <citation type="submission" date="2019-03" db="EMBL/GenBank/DDBJ databases">
        <title>Genomic Encyclopedia of Archaeal and Bacterial Type Strains, Phase II (KMG-II): from individual species to whole genera.</title>
        <authorList>
            <person name="Goeker M."/>
        </authorList>
    </citation>
    <scope>NUCLEOTIDE SEQUENCE [LARGE SCALE GENOMIC DNA]</scope>
    <source>
        <strain evidence="2 3">DSM 24782</strain>
    </source>
</reference>
<dbReference type="RefSeq" id="WP_133764234.1">
    <property type="nucleotide sequence ID" value="NZ_BAAARP010000001.1"/>
</dbReference>
<protein>
    <submittedName>
        <fullName evidence="2">Uncharacterized membrane protein YhaH (DUF805 family)</fullName>
    </submittedName>
</protein>
<dbReference type="InterPro" id="IPR008523">
    <property type="entry name" value="DUF805"/>
</dbReference>
<name>A0A4R7FPU2_9MICO</name>
<dbReference type="PANTHER" id="PTHR34980:SF2">
    <property type="entry name" value="INNER MEMBRANE PROTEIN YHAH-RELATED"/>
    <property type="match status" value="1"/>
</dbReference>
<dbReference type="GO" id="GO:0005886">
    <property type="term" value="C:plasma membrane"/>
    <property type="evidence" value="ECO:0007669"/>
    <property type="project" value="TreeGrafter"/>
</dbReference>
<dbReference type="EMBL" id="SOAM01000001">
    <property type="protein sequence ID" value="TDS79775.1"/>
    <property type="molecule type" value="Genomic_DNA"/>
</dbReference>
<keyword evidence="1" id="KW-1133">Transmembrane helix</keyword>
<organism evidence="2 3">
    <name type="scientific">Amnibacterium kyonggiense</name>
    <dbReference type="NCBI Taxonomy" id="595671"/>
    <lineage>
        <taxon>Bacteria</taxon>
        <taxon>Bacillati</taxon>
        <taxon>Actinomycetota</taxon>
        <taxon>Actinomycetes</taxon>
        <taxon>Micrococcales</taxon>
        <taxon>Microbacteriaceae</taxon>
        <taxon>Amnibacterium</taxon>
    </lineage>
</organism>
<feature type="transmembrane region" description="Helical" evidence="1">
    <location>
        <begin position="40"/>
        <end position="69"/>
    </location>
</feature>
<evidence type="ECO:0000313" key="2">
    <source>
        <dbReference type="EMBL" id="TDS79775.1"/>
    </source>
</evidence>
<sequence length="409" mass="42184">MPVDPTDPDLPLYGASPLTAYARYWKRYVVFTGRASLSEYWWSVLLSSVIAIALGVLGGILLAVGAALAQQGSAAAAIPNALGAVLLFALVAFALAQIVPGIAISVRRLHDANLSGLLYLLAFIPSVGGLILLVLNVLPSNPEGRRFDAGAPLWQPVMPQPVVASGAAARPAPTPAPVNGGFDAWPAPSAPPPATAPLPVTPLVDAAPEPDDAIVAAWRTVGRVDRVEAKLGMQPSWRRQAYLIVRRDDGVEILTTDGLGEEEGAAALGAGAEVYLAGRDLGATPEDVADGWRFTLVAAVARRIGASGMHLPAELEQYGALSMSVPADAPAEWRTPDGGVGVLIGVGLPGVPEAVATTAGEVRLVGLVPLRPEELQRILDGGRDARSAIAGRLAALPPAVLTDPARPAV</sequence>
<feature type="transmembrane region" description="Helical" evidence="1">
    <location>
        <begin position="116"/>
        <end position="138"/>
    </location>
</feature>
<dbReference type="OrthoDB" id="9812349at2"/>
<gene>
    <name evidence="2" type="ORF">CLV52_0317</name>
</gene>
<keyword evidence="1" id="KW-0472">Membrane</keyword>
<evidence type="ECO:0000256" key="1">
    <source>
        <dbReference type="SAM" id="Phobius"/>
    </source>
</evidence>
<dbReference type="AlphaFoldDB" id="A0A4R7FPU2"/>
<accession>A0A4R7FPU2</accession>
<feature type="transmembrane region" description="Helical" evidence="1">
    <location>
        <begin position="81"/>
        <end position="104"/>
    </location>
</feature>
<dbReference type="PANTHER" id="PTHR34980">
    <property type="entry name" value="INNER MEMBRANE PROTEIN-RELATED-RELATED"/>
    <property type="match status" value="1"/>
</dbReference>
<evidence type="ECO:0000313" key="3">
    <source>
        <dbReference type="Proteomes" id="UP000295344"/>
    </source>
</evidence>
<comment type="caution">
    <text evidence="2">The sequence shown here is derived from an EMBL/GenBank/DDBJ whole genome shotgun (WGS) entry which is preliminary data.</text>
</comment>
<dbReference type="Pfam" id="PF05656">
    <property type="entry name" value="DUF805"/>
    <property type="match status" value="1"/>
</dbReference>
<keyword evidence="3" id="KW-1185">Reference proteome</keyword>